<feature type="compositionally biased region" description="Basic and acidic residues" evidence="1">
    <location>
        <begin position="31"/>
        <end position="52"/>
    </location>
</feature>
<evidence type="ECO:0000313" key="3">
    <source>
        <dbReference type="Proteomes" id="UP001153954"/>
    </source>
</evidence>
<dbReference type="InterPro" id="IPR026187">
    <property type="entry name" value="Aven"/>
</dbReference>
<accession>A0AAU9U089</accession>
<dbReference type="EMBL" id="CAKOGL010000009">
    <property type="protein sequence ID" value="CAH2090170.1"/>
    <property type="molecule type" value="Genomic_DNA"/>
</dbReference>
<name>A0AAU9U089_EUPED</name>
<protein>
    <submittedName>
        <fullName evidence="2">Uncharacterized protein</fullName>
    </submittedName>
</protein>
<dbReference type="PANTHER" id="PTHR16524">
    <property type="entry name" value="CELL DEATH REGULATOR AVEN"/>
    <property type="match status" value="1"/>
</dbReference>
<evidence type="ECO:0000313" key="2">
    <source>
        <dbReference type="EMBL" id="CAH2090170.1"/>
    </source>
</evidence>
<dbReference type="Proteomes" id="UP001153954">
    <property type="component" value="Unassembled WGS sequence"/>
</dbReference>
<comment type="caution">
    <text evidence="2">The sequence shown here is derived from an EMBL/GenBank/DDBJ whole genome shotgun (WGS) entry which is preliminary data.</text>
</comment>
<feature type="region of interest" description="Disordered" evidence="1">
    <location>
        <begin position="1"/>
        <end position="61"/>
    </location>
</feature>
<evidence type="ECO:0000256" key="1">
    <source>
        <dbReference type="SAM" id="MobiDB-lite"/>
    </source>
</evidence>
<proteinExistence type="predicted"/>
<keyword evidence="3" id="KW-1185">Reference proteome</keyword>
<feature type="compositionally biased region" description="Basic and acidic residues" evidence="1">
    <location>
        <begin position="1"/>
        <end position="18"/>
    </location>
</feature>
<reference evidence="2" key="1">
    <citation type="submission" date="2022-03" db="EMBL/GenBank/DDBJ databases">
        <authorList>
            <person name="Tunstrom K."/>
        </authorList>
    </citation>
    <scope>NUCLEOTIDE SEQUENCE</scope>
</reference>
<organism evidence="2 3">
    <name type="scientific">Euphydryas editha</name>
    <name type="common">Edith's checkerspot</name>
    <dbReference type="NCBI Taxonomy" id="104508"/>
    <lineage>
        <taxon>Eukaryota</taxon>
        <taxon>Metazoa</taxon>
        <taxon>Ecdysozoa</taxon>
        <taxon>Arthropoda</taxon>
        <taxon>Hexapoda</taxon>
        <taxon>Insecta</taxon>
        <taxon>Pterygota</taxon>
        <taxon>Neoptera</taxon>
        <taxon>Endopterygota</taxon>
        <taxon>Lepidoptera</taxon>
        <taxon>Glossata</taxon>
        <taxon>Ditrysia</taxon>
        <taxon>Papilionoidea</taxon>
        <taxon>Nymphalidae</taxon>
        <taxon>Nymphalinae</taxon>
        <taxon>Euphydryas</taxon>
    </lineage>
</organism>
<dbReference type="AlphaFoldDB" id="A0AAU9U089"/>
<dbReference type="PANTHER" id="PTHR16524:SF2">
    <property type="entry name" value="CELL DEATH REGULATOR AVEN"/>
    <property type="match status" value="1"/>
</dbReference>
<sequence length="404" mass="46579">MPEETKKSSNKGKSDAKEQRKRRQGRQHPAPIEKKVEKAPEVPKVVEPEKPAYEPPGPEFYQSLKRETDEILKITEEANSKYKKKEIQSNWAKYEMPIETYEEIDEQENLGADYEALIQASFSVGGHFQFKHEKSWDISSGPTPFDKYFDINMESLNVALSTIPFYERNDLDISLFNESDIQSMDHRATKFKHKYYNEKKYTTPDLEAQENILKSLTSSDNIVVSGETNIEVDESKTIHLKNNDYQNELKDINLKHCEAVEIFCDKTVIDSKRNDAKETLDDKMLLRKSNEDVNEKSKYNENTAADIQETETINVISVTEKNPPDNRDVDSDFDILQNDIIADQGKDKVKPETTLNRVNVVPTEIELPKAPKEYPISIPQEPPKNPIIESPEDLEKWLDDFLDG</sequence>
<dbReference type="GO" id="GO:0010972">
    <property type="term" value="P:negative regulation of G2/M transition of mitotic cell cycle"/>
    <property type="evidence" value="ECO:0007669"/>
    <property type="project" value="TreeGrafter"/>
</dbReference>
<gene>
    <name evidence="2" type="ORF">EEDITHA_LOCUS6158</name>
</gene>